<accession>A0A2R5EYU9</accession>
<evidence type="ECO:0000256" key="1">
    <source>
        <dbReference type="ARBA" id="ARBA00009865"/>
    </source>
</evidence>
<dbReference type="RefSeq" id="WP_108993496.1">
    <property type="nucleotide sequence ID" value="NZ_BDQX01000171.1"/>
</dbReference>
<evidence type="ECO:0000256" key="6">
    <source>
        <dbReference type="RuleBase" id="RU361187"/>
    </source>
</evidence>
<evidence type="ECO:0000259" key="7">
    <source>
        <dbReference type="Pfam" id="PF17851"/>
    </source>
</evidence>
<sequence length="520" mass="59260">MEKDYHVLSKKGAWGDQGDGTYVNPILPGDYSDPDAIRVGDHYYAISSTLHCSPGMAVLHSKDLVNWSMIGHVVQDLTSIGPEYNYDRMNRYGRGVWAGAIRFHNDKYWVYFFTPDEGLFMSTATDPAGPWEPLHRVWEVAGWDDCCPFWDDDGQGYLVATHFADNYNIHLIKLSEDGKELLHDSARIIHQYKGSEANKLYKINGTYYFFHSEVRAREGVEARDVMMLRSEHIYGPYEEKEIIHTHGKEIDREPNQGGLVQTVSGDWYFISHQGSGAHEGRPLHLLPVTWVDGWPIIGEDTDGDGVGEMVWGGRKPMNGHPATVLSTSDDFDRDDLKPYWEWNHQPRADKWSLTERPGYLRLHACQPIDKDNFFAVCNVLSQRTFRTVHNEATAKLEMGGMADGQEAGLCHFAKTYCTIGVQQLNGIRILKFNNSGTVIWGPKLTGTDLWLRSIWNMDGISRFEYSVDGMQFESFGDAYQLSWGHYRGNRVGVYSFNTESEQGYIDVDQFGYEVRGVDKE</sequence>
<dbReference type="InterPro" id="IPR023296">
    <property type="entry name" value="Glyco_hydro_beta-prop_sf"/>
</dbReference>
<dbReference type="CDD" id="cd09001">
    <property type="entry name" value="GH43_FsAxh1-like"/>
    <property type="match status" value="1"/>
</dbReference>
<dbReference type="Gene3D" id="2.115.10.20">
    <property type="entry name" value="Glycosyl hydrolase domain, family 43"/>
    <property type="match status" value="1"/>
</dbReference>
<evidence type="ECO:0000256" key="4">
    <source>
        <dbReference type="PIRSR" id="PIRSR606710-1"/>
    </source>
</evidence>
<keyword evidence="2 6" id="KW-0378">Hydrolase</keyword>
<dbReference type="Gene3D" id="2.60.120.200">
    <property type="match status" value="1"/>
</dbReference>
<evidence type="ECO:0000313" key="9">
    <source>
        <dbReference type="Proteomes" id="UP000245202"/>
    </source>
</evidence>
<dbReference type="InterPro" id="IPR041542">
    <property type="entry name" value="GH43_C2"/>
</dbReference>
<dbReference type="GO" id="GO:0005975">
    <property type="term" value="P:carbohydrate metabolic process"/>
    <property type="evidence" value="ECO:0007669"/>
    <property type="project" value="InterPro"/>
</dbReference>
<dbReference type="InterPro" id="IPR013320">
    <property type="entry name" value="ConA-like_dom_sf"/>
</dbReference>
<evidence type="ECO:0000313" key="8">
    <source>
        <dbReference type="EMBL" id="GBG08561.1"/>
    </source>
</evidence>
<feature type="site" description="Important for catalytic activity, responsible for pKa modulation of the active site Glu and correct orientation of both the proton donor and substrate" evidence="5">
    <location>
        <position position="145"/>
    </location>
</feature>
<comment type="caution">
    <text evidence="8">The sequence shown here is derived from an EMBL/GenBank/DDBJ whole genome shotgun (WGS) entry which is preliminary data.</text>
</comment>
<dbReference type="Pfam" id="PF04616">
    <property type="entry name" value="Glyco_hydro_43"/>
    <property type="match status" value="1"/>
</dbReference>
<dbReference type="PANTHER" id="PTHR42812:SF12">
    <property type="entry name" value="BETA-XYLOSIDASE-RELATED"/>
    <property type="match status" value="1"/>
</dbReference>
<keyword evidence="3 6" id="KW-0326">Glycosidase</keyword>
<feature type="active site" description="Proton donor" evidence="4">
    <location>
        <position position="196"/>
    </location>
</feature>
<feature type="domain" description="Beta-xylosidase C-terminal Concanavalin A-like" evidence="7">
    <location>
        <begin position="328"/>
        <end position="513"/>
    </location>
</feature>
<organism evidence="8 9">
    <name type="scientific">Paenibacillus agaridevorans</name>
    <dbReference type="NCBI Taxonomy" id="171404"/>
    <lineage>
        <taxon>Bacteria</taxon>
        <taxon>Bacillati</taxon>
        <taxon>Bacillota</taxon>
        <taxon>Bacilli</taxon>
        <taxon>Bacillales</taxon>
        <taxon>Paenibacillaceae</taxon>
        <taxon>Paenibacillus</taxon>
    </lineage>
</organism>
<dbReference type="SUPFAM" id="SSF49899">
    <property type="entry name" value="Concanavalin A-like lectins/glucanases"/>
    <property type="match status" value="1"/>
</dbReference>
<dbReference type="Pfam" id="PF17851">
    <property type="entry name" value="GH43_C2"/>
    <property type="match status" value="1"/>
</dbReference>
<evidence type="ECO:0000256" key="3">
    <source>
        <dbReference type="ARBA" id="ARBA00023295"/>
    </source>
</evidence>
<proteinExistence type="inferred from homology"/>
<feature type="active site" description="Proton acceptor" evidence="4">
    <location>
        <position position="33"/>
    </location>
</feature>
<gene>
    <name evidence="8" type="ORF">PAT3040_03148</name>
</gene>
<comment type="similarity">
    <text evidence="1 6">Belongs to the glycosyl hydrolase 43 family.</text>
</comment>
<reference evidence="8 9" key="1">
    <citation type="submission" date="2017-08" db="EMBL/GenBank/DDBJ databases">
        <title>Substantial Increase in Enzyme Production by Combined Drug-Resistance Mutations in Paenibacillus agaridevorans.</title>
        <authorList>
            <person name="Tanaka Y."/>
            <person name="Funane K."/>
            <person name="Hosaka T."/>
            <person name="Shiwa Y."/>
            <person name="Fujita N."/>
            <person name="Miyazaki T."/>
            <person name="Yoshikawa H."/>
            <person name="Murakami K."/>
            <person name="Kasahara K."/>
            <person name="Inaoka T."/>
            <person name="Hiraga Y."/>
            <person name="Ochi K."/>
        </authorList>
    </citation>
    <scope>NUCLEOTIDE SEQUENCE [LARGE SCALE GENOMIC DNA]</scope>
    <source>
        <strain evidence="8 9">T-3040</strain>
    </source>
</reference>
<dbReference type="Proteomes" id="UP000245202">
    <property type="component" value="Unassembled WGS sequence"/>
</dbReference>
<protein>
    <submittedName>
        <fullName evidence="8">Beta-xylosidase</fullName>
    </submittedName>
</protein>
<dbReference type="PANTHER" id="PTHR42812">
    <property type="entry name" value="BETA-XYLOSIDASE"/>
    <property type="match status" value="1"/>
</dbReference>
<dbReference type="GO" id="GO:0004553">
    <property type="term" value="F:hydrolase activity, hydrolyzing O-glycosyl compounds"/>
    <property type="evidence" value="ECO:0007669"/>
    <property type="project" value="InterPro"/>
</dbReference>
<dbReference type="SUPFAM" id="SSF75005">
    <property type="entry name" value="Arabinanase/levansucrase/invertase"/>
    <property type="match status" value="1"/>
</dbReference>
<name>A0A2R5EYU9_9BACL</name>
<dbReference type="InterPro" id="IPR051795">
    <property type="entry name" value="Glycosyl_Hydrlase_43"/>
</dbReference>
<dbReference type="InterPro" id="IPR006710">
    <property type="entry name" value="Glyco_hydro_43"/>
</dbReference>
<keyword evidence="9" id="KW-1185">Reference proteome</keyword>
<dbReference type="AlphaFoldDB" id="A0A2R5EYU9"/>
<dbReference type="EMBL" id="BDQX01000171">
    <property type="protein sequence ID" value="GBG08561.1"/>
    <property type="molecule type" value="Genomic_DNA"/>
</dbReference>
<evidence type="ECO:0000256" key="5">
    <source>
        <dbReference type="PIRSR" id="PIRSR606710-2"/>
    </source>
</evidence>
<evidence type="ECO:0000256" key="2">
    <source>
        <dbReference type="ARBA" id="ARBA00022801"/>
    </source>
</evidence>